<keyword evidence="4" id="KW-1185">Reference proteome</keyword>
<proteinExistence type="predicted"/>
<organism evidence="3 4">
    <name type="scientific">Metapseudomonas otitidis</name>
    <dbReference type="NCBI Taxonomy" id="319939"/>
    <lineage>
        <taxon>Bacteria</taxon>
        <taxon>Pseudomonadati</taxon>
        <taxon>Pseudomonadota</taxon>
        <taxon>Gammaproteobacteria</taxon>
        <taxon>Pseudomonadales</taxon>
        <taxon>Pseudomonadaceae</taxon>
        <taxon>Metapseudomonas</taxon>
    </lineage>
</organism>
<dbReference type="PROSITE" id="PS51781">
    <property type="entry name" value="SH3B"/>
    <property type="match status" value="1"/>
</dbReference>
<dbReference type="EMBL" id="JAWJUL010000086">
    <property type="protein sequence ID" value="MDV3441742.1"/>
    <property type="molecule type" value="Genomic_DNA"/>
</dbReference>
<dbReference type="Proteomes" id="UP001273935">
    <property type="component" value="Unassembled WGS sequence"/>
</dbReference>
<evidence type="ECO:0000313" key="3">
    <source>
        <dbReference type="EMBL" id="MDV3441742.1"/>
    </source>
</evidence>
<sequence length="381" mass="41434">MTDGKESELGSQETFIDSGVTPRDRHLEAGTSMRALLEGAKPSSSIQVLLEAVKINPSMKTLLEGTKTSFSMQALLEGARQRSSLKAVLEGAKPSSSIQALLEAVRINPSLRALLEGARPRSSLKAMLEGAMPNSSFQALLKDAKTNPSMKALLKGTKTSLSMQALSAGLQSFTDSPEVKALVDSASSLAPERWGLSSSTTLVEVLQELVVRTAASEEAPTDRPDQSGSEVGFESALSISDNYSIEIVQAKSPEQPICSVPTWILLVWIWFFSLIVNWEDARTGLADINARLPQTETLKEVRQFIRNELAGKPGDFRIVTGANVNLRAGPGMKSEVLLHLPKESIVVVLGKENRTWMLVSYEHQGYMIDGYVSTTYLKKVR</sequence>
<dbReference type="Gene3D" id="2.30.30.40">
    <property type="entry name" value="SH3 Domains"/>
    <property type="match status" value="1"/>
</dbReference>
<dbReference type="Pfam" id="PF08239">
    <property type="entry name" value="SH3_3"/>
    <property type="match status" value="1"/>
</dbReference>
<name>A0ABU3XV01_9GAMM</name>
<evidence type="ECO:0000259" key="2">
    <source>
        <dbReference type="PROSITE" id="PS51781"/>
    </source>
</evidence>
<evidence type="ECO:0000256" key="1">
    <source>
        <dbReference type="SAM" id="MobiDB-lite"/>
    </source>
</evidence>
<feature type="region of interest" description="Disordered" evidence="1">
    <location>
        <begin position="1"/>
        <end position="24"/>
    </location>
</feature>
<gene>
    <name evidence="3" type="ORF">R0G64_20190</name>
</gene>
<dbReference type="RefSeq" id="WP_309040487.1">
    <property type="nucleotide sequence ID" value="NZ_CP133395.1"/>
</dbReference>
<dbReference type="InterPro" id="IPR003646">
    <property type="entry name" value="SH3-like_bac-type"/>
</dbReference>
<reference evidence="3 4" key="1">
    <citation type="submission" date="2023-10" db="EMBL/GenBank/DDBJ databases">
        <title>Pseudomonas otitidis isolated from a paediatric patient with cystic fibrosis in Chile.</title>
        <authorList>
            <person name="Amsteins-Romero L."/>
            <person name="Opazo-Capurro A."/>
            <person name="Matus-Kohler M."/>
            <person name="Gonzalez-Rocha G."/>
        </authorList>
    </citation>
    <scope>NUCLEOTIDE SEQUENCE [LARGE SCALE GENOMIC DNA]</scope>
    <source>
        <strain evidence="3 4">P-714</strain>
    </source>
</reference>
<accession>A0ABU3XV01</accession>
<protein>
    <submittedName>
        <fullName evidence="3">SH3 domain-containing protein</fullName>
    </submittedName>
</protein>
<dbReference type="SMART" id="SM00287">
    <property type="entry name" value="SH3b"/>
    <property type="match status" value="1"/>
</dbReference>
<comment type="caution">
    <text evidence="3">The sequence shown here is derived from an EMBL/GenBank/DDBJ whole genome shotgun (WGS) entry which is preliminary data.</text>
</comment>
<evidence type="ECO:0000313" key="4">
    <source>
        <dbReference type="Proteomes" id="UP001273935"/>
    </source>
</evidence>
<feature type="domain" description="SH3b" evidence="2">
    <location>
        <begin position="314"/>
        <end position="376"/>
    </location>
</feature>